<keyword evidence="1" id="KW-1133">Transmembrane helix</keyword>
<organism evidence="2 3">
    <name type="scientific">Australozyma saopauloensis</name>
    <dbReference type="NCBI Taxonomy" id="291208"/>
    <lineage>
        <taxon>Eukaryota</taxon>
        <taxon>Fungi</taxon>
        <taxon>Dikarya</taxon>
        <taxon>Ascomycota</taxon>
        <taxon>Saccharomycotina</taxon>
        <taxon>Pichiomycetes</taxon>
        <taxon>Metschnikowiaceae</taxon>
        <taxon>Australozyma</taxon>
    </lineage>
</organism>
<keyword evidence="3" id="KW-1185">Reference proteome</keyword>
<feature type="transmembrane region" description="Helical" evidence="1">
    <location>
        <begin position="130"/>
        <end position="149"/>
    </location>
</feature>
<reference evidence="2 3" key="1">
    <citation type="submission" date="2023-10" db="EMBL/GenBank/DDBJ databases">
        <title>Draft Genome Sequence of Candida saopaulonensis from a very Premature Infant with Sepsis.</title>
        <authorList>
            <person name="Ning Y."/>
            <person name="Dai R."/>
            <person name="Xiao M."/>
            <person name="Xu Y."/>
            <person name="Yan Q."/>
            <person name="Zhang L."/>
        </authorList>
    </citation>
    <scope>NUCLEOTIDE SEQUENCE [LARGE SCALE GENOMIC DNA]</scope>
    <source>
        <strain evidence="2 3">19XY460</strain>
    </source>
</reference>
<proteinExistence type="predicted"/>
<dbReference type="KEGG" id="asau:88171638"/>
<evidence type="ECO:0000256" key="1">
    <source>
        <dbReference type="SAM" id="Phobius"/>
    </source>
</evidence>
<dbReference type="EMBL" id="CP138894">
    <property type="protein sequence ID" value="WPK23331.1"/>
    <property type="molecule type" value="Genomic_DNA"/>
</dbReference>
<keyword evidence="1" id="KW-0812">Transmembrane</keyword>
<dbReference type="RefSeq" id="XP_062875718.1">
    <property type="nucleotide sequence ID" value="XM_063019648.1"/>
</dbReference>
<evidence type="ECO:0000313" key="2">
    <source>
        <dbReference type="EMBL" id="WPK23331.1"/>
    </source>
</evidence>
<dbReference type="AlphaFoldDB" id="A0AAX4H560"/>
<dbReference type="Pfam" id="PF13430">
    <property type="entry name" value="DUF4112"/>
    <property type="match status" value="1"/>
</dbReference>
<protein>
    <submittedName>
        <fullName evidence="2">Uncharacterized protein</fullName>
    </submittedName>
</protein>
<dbReference type="Proteomes" id="UP001338582">
    <property type="component" value="Chromosome 1"/>
</dbReference>
<name>A0AAX4H560_9ASCO</name>
<dbReference type="PANTHER" id="PTHR35519:SF1">
    <property type="entry name" value="YALI0C06193P"/>
    <property type="match status" value="1"/>
</dbReference>
<evidence type="ECO:0000313" key="3">
    <source>
        <dbReference type="Proteomes" id="UP001338582"/>
    </source>
</evidence>
<dbReference type="InterPro" id="IPR025187">
    <property type="entry name" value="DUF4112"/>
</dbReference>
<dbReference type="GeneID" id="88171638"/>
<keyword evidence="1" id="KW-0472">Membrane</keyword>
<gene>
    <name evidence="2" type="ORF">PUMCH_000569</name>
</gene>
<dbReference type="PANTHER" id="PTHR35519">
    <property type="entry name" value="MEMBRANE PROTEINS"/>
    <property type="match status" value="1"/>
</dbReference>
<accession>A0AAX4H560</accession>
<sequence length="230" mass="25920">MADIQNQLESIPGWGLIMDAFNDYAEEHFNNTNPYEDKEGNWRRLGDGSTPDEKRAWKAIQRQAWIHDKCFLGLCGIGLDFGLGLVPLAVFLLPIAGPLVMYAVHCRLLTIASEHMYIPPKMEAKIHGNILFDLLISLPPVIGAFLSWLHGCLTRNAGMIFVYLEFLSKKRALGELPTYIGRESEGHTKANQPVIMKPLNYSEPKEKKFFGKKKQEPIQVGQQQLGTVQV</sequence>
<feature type="transmembrane region" description="Helical" evidence="1">
    <location>
        <begin position="71"/>
        <end position="93"/>
    </location>
</feature>